<dbReference type="STRING" id="303698.A0A1V6SYZ4"/>
<feature type="compositionally biased region" description="Low complexity" evidence="1">
    <location>
        <begin position="170"/>
        <end position="194"/>
    </location>
</feature>
<dbReference type="OrthoDB" id="4363099at2759"/>
<comment type="caution">
    <text evidence="2">The sequence shown here is derived from an EMBL/GenBank/DDBJ whole genome shotgun (WGS) entry which is preliminary data.</text>
</comment>
<sequence length="432" mass="49128">MMPNTDPERHTERSKSEDHLKNLLEEGFLSQRTPYNRFQNFLDLKDEIVFGSFRRKLESYADQHKYQWHEMAGDDPRKRNACATRFLASYGEEYWGDRPERREKYLITIEDTCSWPQDKKQITEAVEILLLKISRGKTKGKRASILQASTSSSTEPTKPSPAQPAQRIQPTKPTKTATPPPAETAAPETPIAEPSAQTSQTTRPVQLAQSSRVDAHDGHMELLTPNHVKQDESITPQPTRTIVRPTEVSHSTQESNINRSHAPRNPVAGPVAGPVAEPVAQARAKSPSDRHRIQMRRHNKPVKIGFPENPGALDQRTYFLIREESCPAEARSLGWLMFKSSSELIDRMECEVADLGDPSARQLREESQSTRFTYVRIHLEWSGLTFVIRRGVDQDLQELVRHVSCAWHAEEQGKSRAAEFRIDAILKDKETE</sequence>
<dbReference type="AlphaFoldDB" id="A0A1V6SYZ4"/>
<gene>
    <name evidence="2" type="ORF">PENSTE_c016G05976</name>
</gene>
<feature type="compositionally biased region" description="Polar residues" evidence="1">
    <location>
        <begin position="248"/>
        <end position="259"/>
    </location>
</feature>
<evidence type="ECO:0000313" key="3">
    <source>
        <dbReference type="Proteomes" id="UP000191285"/>
    </source>
</evidence>
<proteinExistence type="predicted"/>
<organism evidence="2 3">
    <name type="scientific">Penicillium steckii</name>
    <dbReference type="NCBI Taxonomy" id="303698"/>
    <lineage>
        <taxon>Eukaryota</taxon>
        <taxon>Fungi</taxon>
        <taxon>Dikarya</taxon>
        <taxon>Ascomycota</taxon>
        <taxon>Pezizomycotina</taxon>
        <taxon>Eurotiomycetes</taxon>
        <taxon>Eurotiomycetidae</taxon>
        <taxon>Eurotiales</taxon>
        <taxon>Aspergillaceae</taxon>
        <taxon>Penicillium</taxon>
    </lineage>
</organism>
<feature type="compositionally biased region" description="Polar residues" evidence="1">
    <location>
        <begin position="195"/>
        <end position="212"/>
    </location>
</feature>
<feature type="region of interest" description="Disordered" evidence="1">
    <location>
        <begin position="140"/>
        <end position="212"/>
    </location>
</feature>
<reference evidence="3" key="1">
    <citation type="journal article" date="2017" name="Nat. Microbiol.">
        <title>Global analysis of biosynthetic gene clusters reveals vast potential of secondary metabolite production in Penicillium species.</title>
        <authorList>
            <person name="Nielsen J.C."/>
            <person name="Grijseels S."/>
            <person name="Prigent S."/>
            <person name="Ji B."/>
            <person name="Dainat J."/>
            <person name="Nielsen K.F."/>
            <person name="Frisvad J.C."/>
            <person name="Workman M."/>
            <person name="Nielsen J."/>
        </authorList>
    </citation>
    <scope>NUCLEOTIDE SEQUENCE [LARGE SCALE GENOMIC DNA]</scope>
    <source>
        <strain evidence="3">IBT 24891</strain>
    </source>
</reference>
<accession>A0A1V6SYZ4</accession>
<evidence type="ECO:0000256" key="1">
    <source>
        <dbReference type="SAM" id="MobiDB-lite"/>
    </source>
</evidence>
<evidence type="ECO:0000313" key="2">
    <source>
        <dbReference type="EMBL" id="OQE19101.1"/>
    </source>
</evidence>
<name>A0A1V6SYZ4_9EURO</name>
<protein>
    <submittedName>
        <fullName evidence="2">Uncharacterized protein</fullName>
    </submittedName>
</protein>
<keyword evidence="3" id="KW-1185">Reference proteome</keyword>
<dbReference type="EMBL" id="MLKD01000016">
    <property type="protein sequence ID" value="OQE19101.1"/>
    <property type="molecule type" value="Genomic_DNA"/>
</dbReference>
<dbReference type="Proteomes" id="UP000191285">
    <property type="component" value="Unassembled WGS sequence"/>
</dbReference>
<feature type="region of interest" description="Disordered" evidence="1">
    <location>
        <begin position="231"/>
        <end position="273"/>
    </location>
</feature>